<dbReference type="SFLD" id="SFLDG01144">
    <property type="entry name" value="C2.B.4:_PGP_Like"/>
    <property type="match status" value="1"/>
</dbReference>
<dbReference type="Gene3D" id="3.40.50.1000">
    <property type="entry name" value="HAD superfamily/HAD-like"/>
    <property type="match status" value="1"/>
</dbReference>
<dbReference type="AlphaFoldDB" id="A0A2L2XNI8"/>
<dbReference type="InterPro" id="IPR000150">
    <property type="entry name" value="Cof"/>
</dbReference>
<protein>
    <submittedName>
        <fullName evidence="1">Cof-like hydrolase</fullName>
    </submittedName>
</protein>
<reference evidence="2" key="1">
    <citation type="submission" date="2018-02" db="EMBL/GenBank/DDBJ databases">
        <title>Genome sequence of Desulfocucumis palustris strain NAW-5.</title>
        <authorList>
            <person name="Watanabe M."/>
            <person name="Kojima H."/>
            <person name="Fukui M."/>
        </authorList>
    </citation>
    <scope>NUCLEOTIDE SEQUENCE [LARGE SCALE GENOMIC DNA]</scope>
    <source>
        <strain evidence="2">NAW-5</strain>
    </source>
</reference>
<keyword evidence="1" id="KW-0378">Hydrolase</keyword>
<dbReference type="InterPro" id="IPR023214">
    <property type="entry name" value="HAD_sf"/>
</dbReference>
<dbReference type="CDD" id="cd07516">
    <property type="entry name" value="HAD_Pase"/>
    <property type="match status" value="1"/>
</dbReference>
<dbReference type="Proteomes" id="UP000239549">
    <property type="component" value="Unassembled WGS sequence"/>
</dbReference>
<dbReference type="Gene3D" id="3.30.1240.10">
    <property type="match status" value="1"/>
</dbReference>
<comment type="caution">
    <text evidence="1">The sequence shown here is derived from an EMBL/GenBank/DDBJ whole genome shotgun (WGS) entry which is preliminary data.</text>
</comment>
<name>A0A2L2XNI8_9FIRM</name>
<sequence length="261" mass="28691">MDLDDTLLDKQLRIGDADREAIGRAQKAGVKVVLATGRMYRATLPYITELGLDTPAISYQGALVKKPDSGETLTHYPVPGDMAMKIIRAIKPYGYHINLYKDDDLLIAGESPESRLYVSVAGVKPIEVGDLEEFLLKERFDPTKVLAVAEEEQLDGISPELKSLFGEKLHITKSKPHFLEFSHPLANKGHALAMVAEYYGISREEIIAVGDSYNDLEMLDYAGLGVAVGNARDEIKDRADYVTLANTEGGVAHVIQRFITG</sequence>
<dbReference type="PANTHER" id="PTHR10000:SF8">
    <property type="entry name" value="HAD SUPERFAMILY HYDROLASE-LIKE, TYPE 3"/>
    <property type="match status" value="1"/>
</dbReference>
<evidence type="ECO:0000313" key="1">
    <source>
        <dbReference type="EMBL" id="GBF35531.1"/>
    </source>
</evidence>
<evidence type="ECO:0000313" key="2">
    <source>
        <dbReference type="Proteomes" id="UP000239549"/>
    </source>
</evidence>
<accession>A0A2L2XNI8</accession>
<dbReference type="Pfam" id="PF08282">
    <property type="entry name" value="Hydrolase_3"/>
    <property type="match status" value="1"/>
</dbReference>
<dbReference type="GO" id="GO:0000287">
    <property type="term" value="F:magnesium ion binding"/>
    <property type="evidence" value="ECO:0007669"/>
    <property type="project" value="TreeGrafter"/>
</dbReference>
<organism evidence="1 2">
    <name type="scientific">Desulfocucumis palustris</name>
    <dbReference type="NCBI Taxonomy" id="1898651"/>
    <lineage>
        <taxon>Bacteria</taxon>
        <taxon>Bacillati</taxon>
        <taxon>Bacillota</taxon>
        <taxon>Clostridia</taxon>
        <taxon>Eubacteriales</taxon>
        <taxon>Desulfocucumaceae</taxon>
        <taxon>Desulfocucumis</taxon>
    </lineage>
</organism>
<dbReference type="InterPro" id="IPR006379">
    <property type="entry name" value="HAD-SF_hydro_IIB"/>
</dbReference>
<gene>
    <name evidence="1" type="ORF">DCCM_4660</name>
</gene>
<dbReference type="NCBIfam" id="TIGR00099">
    <property type="entry name" value="Cof-subfamily"/>
    <property type="match status" value="1"/>
</dbReference>
<dbReference type="NCBIfam" id="TIGR01484">
    <property type="entry name" value="HAD-SF-IIB"/>
    <property type="match status" value="1"/>
</dbReference>
<dbReference type="EMBL" id="BFAV01000172">
    <property type="protein sequence ID" value="GBF35531.1"/>
    <property type="molecule type" value="Genomic_DNA"/>
</dbReference>
<keyword evidence="2" id="KW-1185">Reference proteome</keyword>
<dbReference type="PANTHER" id="PTHR10000">
    <property type="entry name" value="PHOSPHOSERINE PHOSPHATASE"/>
    <property type="match status" value="1"/>
</dbReference>
<dbReference type="GO" id="GO:0016791">
    <property type="term" value="F:phosphatase activity"/>
    <property type="evidence" value="ECO:0007669"/>
    <property type="project" value="TreeGrafter"/>
</dbReference>
<dbReference type="InterPro" id="IPR036412">
    <property type="entry name" value="HAD-like_sf"/>
</dbReference>
<proteinExistence type="predicted"/>
<dbReference type="SFLD" id="SFLDG01140">
    <property type="entry name" value="C2.B:_Phosphomannomutase_and_P"/>
    <property type="match status" value="1"/>
</dbReference>
<dbReference type="GO" id="GO:0005829">
    <property type="term" value="C:cytosol"/>
    <property type="evidence" value="ECO:0007669"/>
    <property type="project" value="TreeGrafter"/>
</dbReference>
<dbReference type="SFLD" id="SFLDS00003">
    <property type="entry name" value="Haloacid_Dehalogenase"/>
    <property type="match status" value="1"/>
</dbReference>
<dbReference type="SUPFAM" id="SSF56784">
    <property type="entry name" value="HAD-like"/>
    <property type="match status" value="1"/>
</dbReference>